<dbReference type="GO" id="GO:0004672">
    <property type="term" value="F:protein kinase activity"/>
    <property type="evidence" value="ECO:0007669"/>
    <property type="project" value="InterPro"/>
</dbReference>
<feature type="binding site" evidence="23">
    <location>
        <position position="763"/>
    </location>
    <ligand>
        <name>Ca(2+)</name>
        <dbReference type="ChEBI" id="CHEBI:29108"/>
        <label>1</label>
    </ligand>
</feature>
<dbReference type="InterPro" id="IPR019794">
    <property type="entry name" value="Peroxidases_AS"/>
</dbReference>
<dbReference type="SUPFAM" id="SSF56112">
    <property type="entry name" value="Protein kinase-like (PK-like)"/>
    <property type="match status" value="1"/>
</dbReference>
<reference evidence="30" key="1">
    <citation type="journal article" date="2023" name="Plant J.">
        <title>Genome sequences and population genomics provide insights into the demographic history, inbreeding, and mutation load of two 'living fossil' tree species of Dipteronia.</title>
        <authorList>
            <person name="Feng Y."/>
            <person name="Comes H.P."/>
            <person name="Chen J."/>
            <person name="Zhu S."/>
            <person name="Lu R."/>
            <person name="Zhang X."/>
            <person name="Li P."/>
            <person name="Qiu J."/>
            <person name="Olsen K.M."/>
            <person name="Qiu Y."/>
        </authorList>
    </citation>
    <scope>NUCLEOTIDE SEQUENCE</scope>
    <source>
        <strain evidence="30">NBL</strain>
    </source>
</reference>
<keyword evidence="15 26" id="KW-0067">ATP-binding</keyword>
<evidence type="ECO:0000256" key="12">
    <source>
        <dbReference type="ARBA" id="ARBA00022741"/>
    </source>
</evidence>
<evidence type="ECO:0000256" key="20">
    <source>
        <dbReference type="ARBA" id="ARBA00023324"/>
    </source>
</evidence>
<feature type="binding site" evidence="23">
    <location>
        <position position="772"/>
    </location>
    <ligand>
        <name>Ca(2+)</name>
        <dbReference type="ChEBI" id="CHEBI:29108"/>
        <label>1</label>
    </ligand>
</feature>
<evidence type="ECO:0000256" key="5">
    <source>
        <dbReference type="ARBA" id="ARBA00012313"/>
    </source>
</evidence>
<evidence type="ECO:0000256" key="23">
    <source>
        <dbReference type="PIRSR" id="PIRSR600823-3"/>
    </source>
</evidence>
<organism evidence="30 31">
    <name type="scientific">Dipteronia sinensis</name>
    <dbReference type="NCBI Taxonomy" id="43782"/>
    <lineage>
        <taxon>Eukaryota</taxon>
        <taxon>Viridiplantae</taxon>
        <taxon>Streptophyta</taxon>
        <taxon>Embryophyta</taxon>
        <taxon>Tracheophyta</taxon>
        <taxon>Spermatophyta</taxon>
        <taxon>Magnoliopsida</taxon>
        <taxon>eudicotyledons</taxon>
        <taxon>Gunneridae</taxon>
        <taxon>Pentapetalae</taxon>
        <taxon>rosids</taxon>
        <taxon>malvids</taxon>
        <taxon>Sapindales</taxon>
        <taxon>Sapindaceae</taxon>
        <taxon>Hippocastanoideae</taxon>
        <taxon>Acereae</taxon>
        <taxon>Dipteronia</taxon>
    </lineage>
</organism>
<evidence type="ECO:0000256" key="9">
    <source>
        <dbReference type="ARBA" id="ARBA00022679"/>
    </source>
</evidence>
<dbReference type="FunFam" id="1.10.520.10:FF:000001">
    <property type="entry name" value="Peroxidase"/>
    <property type="match status" value="1"/>
</dbReference>
<feature type="binding site" evidence="23">
    <location>
        <position position="941"/>
    </location>
    <ligand>
        <name>Ca(2+)</name>
        <dbReference type="ChEBI" id="CHEBI:29108"/>
        <label>2</label>
    </ligand>
</feature>
<evidence type="ECO:0000256" key="24">
    <source>
        <dbReference type="PIRSR" id="PIRSR600823-4"/>
    </source>
</evidence>
<keyword evidence="16" id="KW-0560">Oxidoreductase</keyword>
<accession>A0AAD9ZKX2</accession>
<feature type="binding site" evidence="23">
    <location>
        <position position="934"/>
    </location>
    <ligand>
        <name>Ca(2+)</name>
        <dbReference type="ChEBI" id="CHEBI:29108"/>
        <label>2</label>
    </ligand>
</feature>
<evidence type="ECO:0000256" key="27">
    <source>
        <dbReference type="SAM" id="Phobius"/>
    </source>
</evidence>
<evidence type="ECO:0000313" key="31">
    <source>
        <dbReference type="Proteomes" id="UP001281410"/>
    </source>
</evidence>
<dbReference type="Gene3D" id="3.30.200.20">
    <property type="entry name" value="Phosphorylase Kinase, domain 1"/>
    <property type="match status" value="1"/>
</dbReference>
<dbReference type="Gene3D" id="1.10.520.10">
    <property type="match status" value="2"/>
</dbReference>
<keyword evidence="7" id="KW-0575">Peroxidase</keyword>
<dbReference type="InterPro" id="IPR000719">
    <property type="entry name" value="Prot_kinase_dom"/>
</dbReference>
<feature type="domain" description="Plant heme peroxidase family profile" evidence="29">
    <location>
        <begin position="721"/>
        <end position="1013"/>
    </location>
</feature>
<feature type="disulfide bond" evidence="25">
    <location>
        <begin position="764"/>
        <end position="769"/>
    </location>
</feature>
<evidence type="ECO:0000259" key="28">
    <source>
        <dbReference type="PROSITE" id="PS50011"/>
    </source>
</evidence>
<evidence type="ECO:0000256" key="25">
    <source>
        <dbReference type="PIRSR" id="PIRSR600823-5"/>
    </source>
</evidence>
<evidence type="ECO:0000256" key="1">
    <source>
        <dbReference type="ARBA" id="ARBA00000189"/>
    </source>
</evidence>
<feature type="disulfide bond" evidence="25">
    <location>
        <begin position="817"/>
        <end position="1009"/>
    </location>
</feature>
<comment type="similarity">
    <text evidence="4">Belongs to the peroxidase family. Ascorbate peroxidase subfamily.</text>
</comment>
<dbReference type="AlphaFoldDB" id="A0AAD9ZKX2"/>
<comment type="cofactor">
    <cofactor evidence="23">
        <name>Ca(2+)</name>
        <dbReference type="ChEBI" id="CHEBI:29108"/>
    </cofactor>
    <text evidence="23">Binds 2 calcium ions per subunit.</text>
</comment>
<keyword evidence="27" id="KW-1133">Transmembrane helix</keyword>
<keyword evidence="10 23" id="KW-0479">Metal-binding</keyword>
<evidence type="ECO:0000256" key="26">
    <source>
        <dbReference type="PROSITE-ProRule" id="PRU10141"/>
    </source>
</evidence>
<dbReference type="PROSITE" id="PS00108">
    <property type="entry name" value="PROTEIN_KINASE_ST"/>
    <property type="match status" value="1"/>
</dbReference>
<dbReference type="PROSITE" id="PS00435">
    <property type="entry name" value="PEROXIDASE_1"/>
    <property type="match status" value="2"/>
</dbReference>
<dbReference type="InterPro" id="IPR001245">
    <property type="entry name" value="Ser-Thr/Tyr_kinase_cat_dom"/>
</dbReference>
<dbReference type="InterPro" id="IPR010255">
    <property type="entry name" value="Haem_peroxidase_sf"/>
</dbReference>
<feature type="site" description="Transition state stabilizer" evidence="24">
    <location>
        <position position="758"/>
    </location>
</feature>
<dbReference type="InterPro" id="IPR017441">
    <property type="entry name" value="Protein_kinase_ATP_BS"/>
</dbReference>
<dbReference type="InterPro" id="IPR008271">
    <property type="entry name" value="Ser/Thr_kinase_AS"/>
</dbReference>
<evidence type="ECO:0000256" key="7">
    <source>
        <dbReference type="ARBA" id="ARBA00022559"/>
    </source>
</evidence>
<keyword evidence="27" id="KW-0812">Transmembrane</keyword>
<gene>
    <name evidence="30" type="ORF">Dsin_031258</name>
</gene>
<evidence type="ECO:0000256" key="17">
    <source>
        <dbReference type="ARBA" id="ARBA00023004"/>
    </source>
</evidence>
<dbReference type="GO" id="GO:0020037">
    <property type="term" value="F:heme binding"/>
    <property type="evidence" value="ECO:0007669"/>
    <property type="project" value="InterPro"/>
</dbReference>
<evidence type="ECO:0000256" key="16">
    <source>
        <dbReference type="ARBA" id="ARBA00023002"/>
    </source>
</evidence>
<dbReference type="PANTHER" id="PTHR31388:SF5">
    <property type="entry name" value="PEROXIDASE"/>
    <property type="match status" value="1"/>
</dbReference>
<protein>
    <recommendedName>
        <fullName evidence="5">peroxidase</fullName>
        <ecNumber evidence="5">1.11.1.7</ecNumber>
    </recommendedName>
</protein>
<dbReference type="InterPro" id="IPR033905">
    <property type="entry name" value="Secretory_peroxidase"/>
</dbReference>
<evidence type="ECO:0000256" key="8">
    <source>
        <dbReference type="ARBA" id="ARBA00022617"/>
    </source>
</evidence>
<dbReference type="CDD" id="cd14066">
    <property type="entry name" value="STKc_IRAK"/>
    <property type="match status" value="1"/>
</dbReference>
<keyword evidence="14 23" id="KW-0106">Calcium</keyword>
<feature type="disulfide bond" evidence="25">
    <location>
        <begin position="731"/>
        <end position="811"/>
    </location>
</feature>
<keyword evidence="6" id="KW-0723">Serine/threonine-protein kinase</keyword>
<evidence type="ECO:0000256" key="18">
    <source>
        <dbReference type="ARBA" id="ARBA00023157"/>
    </source>
</evidence>
<comment type="catalytic activity">
    <reaction evidence="1">
        <text>2 a phenolic donor + H2O2 = 2 a phenolic radical donor + 2 H2O</text>
        <dbReference type="Rhea" id="RHEA:56136"/>
        <dbReference type="ChEBI" id="CHEBI:15377"/>
        <dbReference type="ChEBI" id="CHEBI:16240"/>
        <dbReference type="ChEBI" id="CHEBI:139520"/>
        <dbReference type="ChEBI" id="CHEBI:139521"/>
        <dbReference type="EC" id="1.11.1.7"/>
    </reaction>
</comment>
<dbReference type="FunFam" id="1.10.520.10:FF:000009">
    <property type="entry name" value="Peroxidase"/>
    <property type="match status" value="1"/>
</dbReference>
<feature type="domain" description="Protein kinase" evidence="28">
    <location>
        <begin position="87"/>
        <end position="367"/>
    </location>
</feature>
<evidence type="ECO:0000256" key="6">
    <source>
        <dbReference type="ARBA" id="ARBA00022527"/>
    </source>
</evidence>
<dbReference type="InterPro" id="IPR019793">
    <property type="entry name" value="Peroxidases_heam-ligand_BS"/>
</dbReference>
<comment type="subcellular location">
    <subcellularLocation>
        <location evidence="3">Secreted</location>
    </subcellularLocation>
</comment>
<dbReference type="Gene3D" id="1.10.420.10">
    <property type="entry name" value="Peroxidase, domain 2"/>
    <property type="match status" value="2"/>
</dbReference>
<keyword evidence="18 25" id="KW-1015">Disulfide bond</keyword>
<feature type="disulfide bond" evidence="25">
    <location>
        <begin position="896"/>
        <end position="921"/>
    </location>
</feature>
<dbReference type="PROSITE" id="PS00436">
    <property type="entry name" value="PEROXIDASE_2"/>
    <property type="match status" value="2"/>
</dbReference>
<keyword evidence="20" id="KW-0376">Hydrogen peroxide</keyword>
<feature type="binding site" evidence="23">
    <location>
        <position position="784"/>
    </location>
    <ligand>
        <name>Ca(2+)</name>
        <dbReference type="ChEBI" id="CHEBI:29108"/>
        <label>1</label>
    </ligand>
</feature>
<dbReference type="SUPFAM" id="SSF48113">
    <property type="entry name" value="Heme-dependent peroxidases"/>
    <property type="match status" value="2"/>
</dbReference>
<evidence type="ECO:0000256" key="21">
    <source>
        <dbReference type="PIRSR" id="PIRSR600823-1"/>
    </source>
</evidence>
<dbReference type="InterPro" id="IPR011009">
    <property type="entry name" value="Kinase-like_dom_sf"/>
</dbReference>
<dbReference type="Pfam" id="PF07714">
    <property type="entry name" value="PK_Tyr_Ser-Thr"/>
    <property type="match status" value="1"/>
</dbReference>
<feature type="binding site" evidence="26">
    <location>
        <position position="115"/>
    </location>
    <ligand>
        <name>ATP</name>
        <dbReference type="ChEBI" id="CHEBI:30616"/>
    </ligand>
</feature>
<feature type="binding site" evidence="23">
    <location>
        <position position="768"/>
    </location>
    <ligand>
        <name>Ca(2+)</name>
        <dbReference type="ChEBI" id="CHEBI:29108"/>
        <label>1</label>
    </ligand>
</feature>
<name>A0AAD9ZKX2_9ROSI</name>
<dbReference type="EC" id="1.11.1.7" evidence="5"/>
<evidence type="ECO:0000256" key="22">
    <source>
        <dbReference type="PIRSR" id="PIRSR600823-2"/>
    </source>
</evidence>
<dbReference type="PANTHER" id="PTHR31388">
    <property type="entry name" value="PEROXIDASE 72-RELATED"/>
    <property type="match status" value="1"/>
</dbReference>
<feature type="binding site" evidence="23">
    <location>
        <position position="770"/>
    </location>
    <ligand>
        <name>Ca(2+)</name>
        <dbReference type="ChEBI" id="CHEBI:29108"/>
        <label>1</label>
    </ligand>
</feature>
<evidence type="ECO:0000256" key="15">
    <source>
        <dbReference type="ARBA" id="ARBA00022840"/>
    </source>
</evidence>
<evidence type="ECO:0000256" key="11">
    <source>
        <dbReference type="ARBA" id="ARBA00022729"/>
    </source>
</evidence>
<evidence type="ECO:0000256" key="2">
    <source>
        <dbReference type="ARBA" id="ARBA00002322"/>
    </source>
</evidence>
<feature type="binding site" evidence="22">
    <location>
        <position position="859"/>
    </location>
    <ligand>
        <name>substrate</name>
    </ligand>
</feature>
<dbReference type="FunFam" id="1.10.420.10:FF:000006">
    <property type="entry name" value="Peroxidase"/>
    <property type="match status" value="1"/>
</dbReference>
<dbReference type="PRINTS" id="PR00458">
    <property type="entry name" value="PEROXIDASE"/>
</dbReference>
<evidence type="ECO:0000256" key="14">
    <source>
        <dbReference type="ARBA" id="ARBA00022837"/>
    </source>
</evidence>
<keyword evidence="19" id="KW-0325">Glycoprotein</keyword>
<dbReference type="FunFam" id="1.10.420.10:FF:000001">
    <property type="entry name" value="Peroxidase"/>
    <property type="match status" value="1"/>
</dbReference>
<keyword evidence="27" id="KW-0472">Membrane</keyword>
<evidence type="ECO:0000313" key="30">
    <source>
        <dbReference type="EMBL" id="KAK3183972.1"/>
    </source>
</evidence>
<dbReference type="GO" id="GO:0042744">
    <property type="term" value="P:hydrogen peroxide catabolic process"/>
    <property type="evidence" value="ECO:0007669"/>
    <property type="project" value="UniProtKB-KW"/>
</dbReference>
<evidence type="ECO:0000259" key="29">
    <source>
        <dbReference type="PROSITE" id="PS50873"/>
    </source>
</evidence>
<feature type="binding site" evidence="23">
    <location>
        <position position="890"/>
    </location>
    <ligand>
        <name>Ca(2+)</name>
        <dbReference type="ChEBI" id="CHEBI:29108"/>
        <label>2</label>
    </ligand>
</feature>
<keyword evidence="13" id="KW-0418">Kinase</keyword>
<dbReference type="GO" id="GO:0005524">
    <property type="term" value="F:ATP binding"/>
    <property type="evidence" value="ECO:0007669"/>
    <property type="project" value="UniProtKB-UniRule"/>
</dbReference>
<feature type="transmembrane region" description="Helical" evidence="27">
    <location>
        <begin position="12"/>
        <end position="36"/>
    </location>
</feature>
<keyword evidence="17 23" id="KW-0408">Iron</keyword>
<evidence type="ECO:0000256" key="19">
    <source>
        <dbReference type="ARBA" id="ARBA00023180"/>
    </source>
</evidence>
<dbReference type="InterPro" id="IPR002016">
    <property type="entry name" value="Haem_peroxidase"/>
</dbReference>
<dbReference type="Proteomes" id="UP001281410">
    <property type="component" value="Unassembled WGS sequence"/>
</dbReference>
<dbReference type="PROSITE" id="PS00107">
    <property type="entry name" value="PROTEIN_KINASE_ATP"/>
    <property type="match status" value="1"/>
</dbReference>
<dbReference type="PROSITE" id="PS50011">
    <property type="entry name" value="PROTEIN_KINASE_DOM"/>
    <property type="match status" value="1"/>
</dbReference>
<evidence type="ECO:0000256" key="13">
    <source>
        <dbReference type="ARBA" id="ARBA00022777"/>
    </source>
</evidence>
<dbReference type="InterPro" id="IPR000823">
    <property type="entry name" value="Peroxidase_pln"/>
</dbReference>
<keyword evidence="12 26" id="KW-0547">Nucleotide-binding</keyword>
<feature type="binding site" evidence="23">
    <location>
        <position position="936"/>
    </location>
    <ligand>
        <name>Ca(2+)</name>
        <dbReference type="ChEBI" id="CHEBI:29108"/>
        <label>2</label>
    </ligand>
</feature>
<comment type="caution">
    <text evidence="30">The sequence shown here is derived from an EMBL/GenBank/DDBJ whole genome shotgun (WGS) entry which is preliminary data.</text>
</comment>
<dbReference type="CDD" id="cd00693">
    <property type="entry name" value="secretory_peroxidase"/>
    <property type="match status" value="2"/>
</dbReference>
<keyword evidence="8" id="KW-0349">Heme</keyword>
<feature type="binding site" evidence="23">
    <location>
        <position position="766"/>
    </location>
    <ligand>
        <name>Ca(2+)</name>
        <dbReference type="ChEBI" id="CHEBI:29108"/>
        <label>1</label>
    </ligand>
</feature>
<proteinExistence type="inferred from homology"/>
<dbReference type="Pfam" id="PF00141">
    <property type="entry name" value="peroxidase"/>
    <property type="match status" value="2"/>
</dbReference>
<dbReference type="GO" id="GO:0140825">
    <property type="term" value="F:lactoperoxidase activity"/>
    <property type="evidence" value="ECO:0007669"/>
    <property type="project" value="UniProtKB-EC"/>
</dbReference>
<dbReference type="PRINTS" id="PR00461">
    <property type="entry name" value="PLPEROXIDASE"/>
</dbReference>
<dbReference type="PROSITE" id="PS50873">
    <property type="entry name" value="PEROXIDASE_4"/>
    <property type="match status" value="2"/>
</dbReference>
<dbReference type="GO" id="GO:0005576">
    <property type="term" value="C:extracellular region"/>
    <property type="evidence" value="ECO:0007669"/>
    <property type="project" value="UniProtKB-SubCell"/>
</dbReference>
<dbReference type="EMBL" id="JANJYJ010000010">
    <property type="protein sequence ID" value="KAK3183972.1"/>
    <property type="molecule type" value="Genomic_DNA"/>
</dbReference>
<keyword evidence="9" id="KW-0808">Transferase</keyword>
<feature type="active site" description="Proton acceptor" evidence="21">
    <location>
        <position position="762"/>
    </location>
</feature>
<comment type="function">
    <text evidence="2">Removal of H(2)O(2), oxidation of toxic reductants, biosynthesis and degradation of lignin, suberization, auxin catabolism, response to environmental stresses such as wounding, pathogen attack and oxidative stress. These functions might be dependent on each isozyme/isoform in each plant tissue.</text>
</comment>
<evidence type="ECO:0000256" key="10">
    <source>
        <dbReference type="ARBA" id="ARBA00022723"/>
    </source>
</evidence>
<evidence type="ECO:0000256" key="3">
    <source>
        <dbReference type="ARBA" id="ARBA00004613"/>
    </source>
</evidence>
<feature type="domain" description="Plant heme peroxidase family profile" evidence="29">
    <location>
        <begin position="389"/>
        <end position="681"/>
    </location>
</feature>
<dbReference type="FunFam" id="3.30.200.20:FF:000376">
    <property type="entry name" value="Serine/threonine-protein kinase PBS1"/>
    <property type="match status" value="1"/>
</dbReference>
<dbReference type="GO" id="GO:0006979">
    <property type="term" value="P:response to oxidative stress"/>
    <property type="evidence" value="ECO:0007669"/>
    <property type="project" value="InterPro"/>
</dbReference>
<keyword evidence="11" id="KW-0732">Signal</keyword>
<dbReference type="Gene3D" id="1.10.510.10">
    <property type="entry name" value="Transferase(Phosphotransferase) domain 1"/>
    <property type="match status" value="1"/>
</dbReference>
<evidence type="ECO:0000256" key="4">
    <source>
        <dbReference type="ARBA" id="ARBA00006873"/>
    </source>
</evidence>
<keyword evidence="31" id="KW-1185">Reference proteome</keyword>
<feature type="binding site" description="axial binding residue" evidence="23">
    <location>
        <position position="889"/>
    </location>
    <ligand>
        <name>heme b</name>
        <dbReference type="ChEBI" id="CHEBI:60344"/>
    </ligand>
    <ligandPart>
        <name>Fe</name>
        <dbReference type="ChEBI" id="CHEBI:18248"/>
    </ligandPart>
</feature>
<comment type="cofactor">
    <cofactor evidence="23">
        <name>heme b</name>
        <dbReference type="ChEBI" id="CHEBI:60344"/>
    </cofactor>
    <text evidence="23">Binds 1 heme b (iron(II)-protoporphyrin IX) group per subunit.</text>
</comment>
<sequence>MDNDKEYRRRERTVLAVIVVLASLAIASLLVAFSYYCYIRNKVSRRLNDCKRVDREYKCDSGNLQVTTDNGLQVFTFKQLHSATGGFSKSNVVGHGGFGLVYRGVLSDGRKVAIKLMDQAGKQGEDEFKVEVDLLSRLRSPYLLALLGYCSDSSRKLLVYEFMANGGLQEHLYPGSGSNSVALKLDWETRQRIALEAAKGLEYLHEHVSPPVIHRDFKSSNILLDRNFHAKVSDFGLAKLGSEKAGGHVSTRVLGTQGYIAPEYALTGHLTTKSDVYSYGVVLLELLTGRVPVDTKRPPGEGVLVSWALPRLTDREKLIQIMDPALEGQYSMKEVIQVAAIAAMCVQPEADYRPLMADVVQSLVPLVKHNRSTPKIGSSPSFHGTPKSSLSPNFYATTCRNLQTIVRNVMSQTVTREPRMGASILRLFFHDCFVQGCDGSILLDDTASFTGEQNALPNKNSARGYEVIDSIKTRVEAACNNTVSCADILALAARDAVVLLGGQSWQVPLGRRDSRTASFNSANSDLPSPFADLPTLISMFAAKGLTARDMTILSGGHAIGFSQCFLFRGRIYNETNIDLAFAAARRANCPLSGGDTNLGPLDSTPNRFDNNYYQNLVARRGLLHSDQVLFNNGSQDATVRTYSTNPAAFLRDFGAAMVKMGNICPLTGTNGEIRRKCGRSYNQLSIAFSFSLSMGSTTTSSQFFLVVSIISLLACNSANGKLSPNFYATTCSNLQTMVRDVMRQTVTREPRMGASILRLFFHDCFVQGCDGSILLDDTDIFIGEKNAQPNSNSARGFEVIDAIKTRVEADCSDTVSCADILALAARDGVVLLGGPSWLVPLGRRDSRTASLSDADSDLPSPFADLQTLISMFAAKGLSAQDMTVLSGGHTIGFSQCFLFRTRIYNENNIDPAFATARKANCPFSGGDTNLGPLDSTPNRFDNNYYQNLVAQSGLLHSDQVLFNNGSQDATVMTYSTNAAAFFRDFAAAMVKMGNIGPLTGNNGEIRKSCRVINS</sequence>
<dbReference type="GO" id="GO:0046872">
    <property type="term" value="F:metal ion binding"/>
    <property type="evidence" value="ECO:0007669"/>
    <property type="project" value="UniProtKB-KW"/>
</dbReference>
<dbReference type="FunFam" id="1.10.510.10:FF:000051">
    <property type="entry name" value="Receptor-like serine/threonine-protein kinase ALE2"/>
    <property type="match status" value="1"/>
</dbReference>